<dbReference type="Proteomes" id="UP000608345">
    <property type="component" value="Unassembled WGS sequence"/>
</dbReference>
<accession>A0A918MZ32</accession>
<protein>
    <submittedName>
        <fullName evidence="2">Uncharacterized protein</fullName>
    </submittedName>
</protein>
<proteinExistence type="predicted"/>
<comment type="caution">
    <text evidence="2">The sequence shown here is derived from an EMBL/GenBank/DDBJ whole genome shotgun (WGS) entry which is preliminary data.</text>
</comment>
<gene>
    <name evidence="2" type="ORF">GCM10011450_14540</name>
</gene>
<reference evidence="2" key="2">
    <citation type="submission" date="2020-09" db="EMBL/GenBank/DDBJ databases">
        <authorList>
            <person name="Sun Q."/>
            <person name="Kim S."/>
        </authorList>
    </citation>
    <scope>NUCLEOTIDE SEQUENCE</scope>
    <source>
        <strain evidence="2">KCTC 23732</strain>
    </source>
</reference>
<reference evidence="2" key="1">
    <citation type="journal article" date="2014" name="Int. J. Syst. Evol. Microbiol.">
        <title>Complete genome sequence of Corynebacterium casei LMG S-19264T (=DSM 44701T), isolated from a smear-ripened cheese.</title>
        <authorList>
            <consortium name="US DOE Joint Genome Institute (JGI-PGF)"/>
            <person name="Walter F."/>
            <person name="Albersmeier A."/>
            <person name="Kalinowski J."/>
            <person name="Ruckert C."/>
        </authorList>
    </citation>
    <scope>NUCLEOTIDE SEQUENCE</scope>
    <source>
        <strain evidence="2">KCTC 23732</strain>
    </source>
</reference>
<name>A0A918MZ32_9BURK</name>
<evidence type="ECO:0000313" key="3">
    <source>
        <dbReference type="Proteomes" id="UP000608345"/>
    </source>
</evidence>
<keyword evidence="3" id="KW-1185">Reference proteome</keyword>
<dbReference type="EMBL" id="BMYS01000008">
    <property type="protein sequence ID" value="GGW85630.1"/>
    <property type="molecule type" value="Genomic_DNA"/>
</dbReference>
<evidence type="ECO:0000256" key="1">
    <source>
        <dbReference type="SAM" id="MobiDB-lite"/>
    </source>
</evidence>
<feature type="region of interest" description="Disordered" evidence="1">
    <location>
        <begin position="91"/>
        <end position="117"/>
    </location>
</feature>
<organism evidence="2 3">
    <name type="scientific">Advenella faeciporci</name>
    <dbReference type="NCBI Taxonomy" id="797535"/>
    <lineage>
        <taxon>Bacteria</taxon>
        <taxon>Pseudomonadati</taxon>
        <taxon>Pseudomonadota</taxon>
        <taxon>Betaproteobacteria</taxon>
        <taxon>Burkholderiales</taxon>
        <taxon>Alcaligenaceae</taxon>
    </lineage>
</organism>
<sequence length="117" mass="13045">MLTQTQSVHHEYEIDESNEHEIELLKAGEDSSVAFEATKQSLHLVSPSIHRAVILPWIQPPGGRGYDGDIAKIERKLPGFIALISAIHQQMDGPSERAEPFEQDTSSRRIMGLSGRK</sequence>
<evidence type="ECO:0000313" key="2">
    <source>
        <dbReference type="EMBL" id="GGW85630.1"/>
    </source>
</evidence>
<dbReference type="AlphaFoldDB" id="A0A918MZ32"/>